<keyword evidence="5" id="KW-1185">Reference proteome</keyword>
<gene>
    <name evidence="4" type="ORF">C4N18_15490</name>
</gene>
<evidence type="ECO:0000256" key="2">
    <source>
        <dbReference type="ARBA" id="ARBA00022612"/>
    </source>
</evidence>
<dbReference type="Proteomes" id="UP000241238">
    <property type="component" value="Plasmid pFvar_27725"/>
</dbReference>
<dbReference type="InterPro" id="IPR020991">
    <property type="entry name" value="Connector_podovirus"/>
</dbReference>
<evidence type="ECO:0000256" key="1">
    <source>
        <dbReference type="ARBA" id="ARBA00004328"/>
    </source>
</evidence>
<comment type="subcellular location">
    <subcellularLocation>
        <location evidence="1">Virion</location>
    </subcellularLocation>
</comment>
<dbReference type="Pfam" id="PF12236">
    <property type="entry name" value="Head-tail_con"/>
    <property type="match status" value="1"/>
</dbReference>
<protein>
    <submittedName>
        <fullName evidence="4">Uncharacterized protein</fullName>
    </submittedName>
</protein>
<evidence type="ECO:0000313" key="5">
    <source>
        <dbReference type="Proteomes" id="UP000241238"/>
    </source>
</evidence>
<name>A0ABN5JMR2_FUSVA</name>
<organism evidence="4 5">
    <name type="scientific">Fusobacterium varium ATCC 27725</name>
    <dbReference type="NCBI Taxonomy" id="469618"/>
    <lineage>
        <taxon>Bacteria</taxon>
        <taxon>Fusobacteriati</taxon>
        <taxon>Fusobacteriota</taxon>
        <taxon>Fusobacteriia</taxon>
        <taxon>Fusobacteriales</taxon>
        <taxon>Fusobacteriaceae</taxon>
        <taxon>Fusobacterium</taxon>
    </lineage>
</organism>
<dbReference type="RefSeq" id="WP_005950206.1">
    <property type="nucleotide sequence ID" value="NZ_CP028104.1"/>
</dbReference>
<keyword evidence="4" id="KW-0614">Plasmid</keyword>
<keyword evidence="3" id="KW-0231">Viral genome packaging</keyword>
<sequence length="517" mass="60115">MKYETSRPLEEYKRHKENCVKLKSKIEPLYNEILAYTDPMNSVTTSKLEGTLEGTYVNSSISDAQTSFKNFISYALFGIKKKWAKSDVIKPLLAKKYQGQELIDMIQSYKEKLDVQTDEIFDYILASNYEKEIGRALTDWGELGTGCWKYEEQNSEKVPFRHQYVPLNELLFNEDLQHRPNIVFRYNFKYSLWDIRSLYKKADLSCYDGINENEEVTVIECVMPVAETDTFEWILFDERMDNVLYRKIYNYNPYTIFRFTVMPNNVWGRGLGVTCLDYYERLCYCENLRARQSIRIVEPPLLLVGDKRLIDGFDLDPNGLNWGGDGITGQANAVPMNTTGTLLPLDQDIQRYTQVIQAIHFNNPMGSVENRTTRGNAEMGYRMQLFNQKFSDATSNLYDEVLIPTFAKPKQILQDKNIVKKIDEDKYFQAKFVNLLTETVDMEEIQKLSTYIQTVQGFYPEVRTATLNKDNTLNFIADTFTVPVYLRATKEQRQESEEMMMKQALQMQAVAEIGGSE</sequence>
<accession>A0ABN5JMR2</accession>
<keyword evidence="2" id="KW-1188">Viral release from host cell</keyword>
<evidence type="ECO:0000256" key="3">
    <source>
        <dbReference type="ARBA" id="ARBA00023219"/>
    </source>
</evidence>
<dbReference type="EMBL" id="CP028104">
    <property type="protein sequence ID" value="AVQ32649.1"/>
    <property type="molecule type" value="Genomic_DNA"/>
</dbReference>
<proteinExistence type="predicted"/>
<geneLocation type="plasmid" evidence="5">
    <name>pfvar_27725</name>
</geneLocation>
<evidence type="ECO:0000313" key="4">
    <source>
        <dbReference type="EMBL" id="AVQ32649.1"/>
    </source>
</evidence>
<dbReference type="GeneID" id="77469411"/>
<reference evidence="5" key="1">
    <citation type="journal article" date="2018" name="MSphere">
        <title>Fusobacterium Genomics Using MinION and Illumina Sequencing Enables Genome Completion and Correction.</title>
        <authorList>
            <person name="Todd S.M."/>
            <person name="Settlage R.E."/>
            <person name="Lahmers K.K."/>
            <person name="Slade D.J."/>
        </authorList>
    </citation>
    <scope>NUCLEOTIDE SEQUENCE [LARGE SCALE GENOMIC DNA]</scope>
    <source>
        <strain evidence="5">ATCC 27725</strain>
    </source>
</reference>